<dbReference type="GO" id="GO:0000049">
    <property type="term" value="F:tRNA binding"/>
    <property type="evidence" value="ECO:0007669"/>
    <property type="project" value="UniProtKB-UniRule"/>
</dbReference>
<keyword evidence="2" id="KW-0820">tRNA-binding</keyword>
<comment type="catalytic activity">
    <reaction evidence="2">
        <text>a D-aminoacyl-tRNA + H2O = a tRNA + a D-alpha-amino acid + H(+)</text>
        <dbReference type="Rhea" id="RHEA:13953"/>
        <dbReference type="Rhea" id="RHEA-COMP:10123"/>
        <dbReference type="Rhea" id="RHEA-COMP:10124"/>
        <dbReference type="ChEBI" id="CHEBI:15377"/>
        <dbReference type="ChEBI" id="CHEBI:15378"/>
        <dbReference type="ChEBI" id="CHEBI:59871"/>
        <dbReference type="ChEBI" id="CHEBI:78442"/>
        <dbReference type="ChEBI" id="CHEBI:79333"/>
        <dbReference type="EC" id="3.1.1.96"/>
    </reaction>
</comment>
<comment type="subcellular location">
    <subcellularLocation>
        <location evidence="2">Cytoplasm</location>
    </subcellularLocation>
</comment>
<evidence type="ECO:0000256" key="1">
    <source>
        <dbReference type="ARBA" id="ARBA00009673"/>
    </source>
</evidence>
<comment type="domain">
    <text evidence="2">A Gly-cisPro motif from one monomer fits into the active site of the other monomer to allow specific chiral rejection of L-amino acids.</text>
</comment>
<dbReference type="AlphaFoldDB" id="A0A9D1MWS7"/>
<dbReference type="GO" id="GO:0005737">
    <property type="term" value="C:cytoplasm"/>
    <property type="evidence" value="ECO:0007669"/>
    <property type="project" value="UniProtKB-SubCell"/>
</dbReference>
<protein>
    <recommendedName>
        <fullName evidence="2">D-aminoacyl-tRNA deacylase</fullName>
        <shortName evidence="2">DTD</shortName>
        <ecNumber evidence="2">3.1.1.96</ecNumber>
    </recommendedName>
    <alternativeName>
        <fullName evidence="2">Gly-tRNA(Ala) deacylase</fullName>
        <ecNumber evidence="2">3.1.1.-</ecNumber>
    </alternativeName>
</protein>
<dbReference type="NCBIfam" id="TIGR00256">
    <property type="entry name" value="D-aminoacyl-tRNA deacylase"/>
    <property type="match status" value="1"/>
</dbReference>
<dbReference type="EC" id="3.1.1.-" evidence="2"/>
<organism evidence="3 4">
    <name type="scientific">Candidatus Fimimonas merdipullorum</name>
    <dbReference type="NCBI Taxonomy" id="2840822"/>
    <lineage>
        <taxon>Bacteria</taxon>
        <taxon>Pseudomonadati</taxon>
        <taxon>Myxococcota</taxon>
        <taxon>Myxococcia</taxon>
        <taxon>Myxococcales</taxon>
        <taxon>Cystobacterineae</taxon>
        <taxon>Myxococcaceae</taxon>
        <taxon>Myxococcaceae incertae sedis</taxon>
        <taxon>Candidatus Fimimonas</taxon>
    </lineage>
</organism>
<dbReference type="PANTHER" id="PTHR10472">
    <property type="entry name" value="D-TYROSYL-TRNA TYR DEACYLASE"/>
    <property type="match status" value="1"/>
</dbReference>
<dbReference type="PANTHER" id="PTHR10472:SF5">
    <property type="entry name" value="D-AMINOACYL-TRNA DEACYLASE 1"/>
    <property type="match status" value="1"/>
</dbReference>
<proteinExistence type="inferred from homology"/>
<dbReference type="FunFam" id="3.50.80.10:FF:000001">
    <property type="entry name" value="D-aminoacyl-tRNA deacylase"/>
    <property type="match status" value="1"/>
</dbReference>
<dbReference type="HAMAP" id="MF_00518">
    <property type="entry name" value="Deacylase_Dtd"/>
    <property type="match status" value="1"/>
</dbReference>
<evidence type="ECO:0000313" key="4">
    <source>
        <dbReference type="Proteomes" id="UP000886852"/>
    </source>
</evidence>
<gene>
    <name evidence="2" type="primary">dtd</name>
    <name evidence="3" type="ORF">IAC72_02720</name>
</gene>
<keyword evidence="2 3" id="KW-0378">Hydrolase</keyword>
<dbReference type="InterPro" id="IPR023509">
    <property type="entry name" value="DTD-like_sf"/>
</dbReference>
<keyword evidence="2" id="KW-0963">Cytoplasm</keyword>
<reference evidence="3" key="2">
    <citation type="journal article" date="2021" name="PeerJ">
        <title>Extensive microbial diversity within the chicken gut microbiome revealed by metagenomics and culture.</title>
        <authorList>
            <person name="Gilroy R."/>
            <person name="Ravi A."/>
            <person name="Getino M."/>
            <person name="Pursley I."/>
            <person name="Horton D.L."/>
            <person name="Alikhan N.F."/>
            <person name="Baker D."/>
            <person name="Gharbi K."/>
            <person name="Hall N."/>
            <person name="Watson M."/>
            <person name="Adriaenssens E.M."/>
            <person name="Foster-Nyarko E."/>
            <person name="Jarju S."/>
            <person name="Secka A."/>
            <person name="Antonio M."/>
            <person name="Oren A."/>
            <person name="Chaudhuri R.R."/>
            <person name="La Ragione R."/>
            <person name="Hildebrand F."/>
            <person name="Pallen M.J."/>
        </authorList>
    </citation>
    <scope>NUCLEOTIDE SEQUENCE</scope>
    <source>
        <strain evidence="3">ChiHjej12B11-7776</strain>
    </source>
</reference>
<keyword evidence="2" id="KW-0694">RNA-binding</keyword>
<dbReference type="Pfam" id="PF02580">
    <property type="entry name" value="Tyr_Deacylase"/>
    <property type="match status" value="1"/>
</dbReference>
<comment type="catalytic activity">
    <reaction evidence="2">
        <text>glycyl-tRNA(Ala) + H2O = tRNA(Ala) + glycine + H(+)</text>
        <dbReference type="Rhea" id="RHEA:53744"/>
        <dbReference type="Rhea" id="RHEA-COMP:9657"/>
        <dbReference type="Rhea" id="RHEA-COMP:13640"/>
        <dbReference type="ChEBI" id="CHEBI:15377"/>
        <dbReference type="ChEBI" id="CHEBI:15378"/>
        <dbReference type="ChEBI" id="CHEBI:57305"/>
        <dbReference type="ChEBI" id="CHEBI:78442"/>
        <dbReference type="ChEBI" id="CHEBI:78522"/>
    </reaction>
</comment>
<dbReference type="GO" id="GO:0106026">
    <property type="term" value="F:Gly-tRNA(Ala) deacylase activity"/>
    <property type="evidence" value="ECO:0007669"/>
    <property type="project" value="UniProtKB-UniRule"/>
</dbReference>
<dbReference type="EMBL" id="DVOC01000047">
    <property type="protein sequence ID" value="HIU90913.1"/>
    <property type="molecule type" value="Genomic_DNA"/>
</dbReference>
<dbReference type="GO" id="GO:0019478">
    <property type="term" value="P:D-amino acid catabolic process"/>
    <property type="evidence" value="ECO:0007669"/>
    <property type="project" value="UniProtKB-UniRule"/>
</dbReference>
<comment type="caution">
    <text evidence="3">The sequence shown here is derived from an EMBL/GenBank/DDBJ whole genome shotgun (WGS) entry which is preliminary data.</text>
</comment>
<comment type="similarity">
    <text evidence="1 2">Belongs to the DTD family.</text>
</comment>
<name>A0A9D1MWS7_9BACT</name>
<dbReference type="Proteomes" id="UP000886852">
    <property type="component" value="Unassembled WGS sequence"/>
</dbReference>
<accession>A0A9D1MWS7</accession>
<evidence type="ECO:0000313" key="3">
    <source>
        <dbReference type="EMBL" id="HIU90913.1"/>
    </source>
</evidence>
<comment type="subunit">
    <text evidence="2">Homodimer.</text>
</comment>
<reference evidence="3" key="1">
    <citation type="submission" date="2020-10" db="EMBL/GenBank/DDBJ databases">
        <authorList>
            <person name="Gilroy R."/>
        </authorList>
    </citation>
    <scope>NUCLEOTIDE SEQUENCE</scope>
    <source>
        <strain evidence="3">ChiHjej12B11-7776</strain>
    </source>
</reference>
<dbReference type="GO" id="GO:0051500">
    <property type="term" value="F:D-tyrosyl-tRNA(Tyr) deacylase activity"/>
    <property type="evidence" value="ECO:0007669"/>
    <property type="project" value="TreeGrafter"/>
</dbReference>
<feature type="short sequence motif" description="Gly-cisPro motif, important for rejection of L-amino acids" evidence="2">
    <location>
        <begin position="136"/>
        <end position="137"/>
    </location>
</feature>
<dbReference type="InterPro" id="IPR003732">
    <property type="entry name" value="Daa-tRNA_deacyls_DTD"/>
</dbReference>
<evidence type="ECO:0000256" key="2">
    <source>
        <dbReference type="HAMAP-Rule" id="MF_00518"/>
    </source>
</evidence>
<dbReference type="EC" id="3.1.1.96" evidence="2"/>
<dbReference type="SUPFAM" id="SSF69500">
    <property type="entry name" value="DTD-like"/>
    <property type="match status" value="1"/>
</dbReference>
<dbReference type="GO" id="GO:0043908">
    <property type="term" value="F:Ser(Gly)-tRNA(Ala) hydrolase activity"/>
    <property type="evidence" value="ECO:0007669"/>
    <property type="project" value="UniProtKB-UniRule"/>
</dbReference>
<comment type="function">
    <text evidence="2">An aminoacyl-tRNA editing enzyme that deacylates mischarged D-aminoacyl-tRNAs. Also deacylates mischarged glycyl-tRNA(Ala), protecting cells against glycine mischarging by AlaRS. Acts via tRNA-based rather than protein-based catalysis; rejects L-amino acids rather than detecting D-amino acids in the active site. By recycling D-aminoacyl-tRNA to D-amino acids and free tRNA molecules, this enzyme counteracts the toxicity associated with the formation of D-aminoacyl-tRNA entities in vivo and helps enforce protein L-homochirality.</text>
</comment>
<sequence>MKAVIQRVENALLSVGDKKVSEIQKGLVVYLCAQQGDAEQLCAAFAEKLVKLRIFGDGQGKMNLSVRDVGGQVLLVSQFTLAAELKGNRPSFSKAEQPERAKQLYLLCADEVAKRGVEVKRGVFGADMTISQRNCGPVTIIWESK</sequence>
<dbReference type="Gene3D" id="3.50.80.10">
    <property type="entry name" value="D-tyrosyl-tRNA(Tyr) deacylase"/>
    <property type="match status" value="1"/>
</dbReference>